<name>W7ULV6_RUMFL</name>
<accession>W7ULV6</accession>
<dbReference type="EMBL" id="ATAX01000035">
    <property type="protein sequence ID" value="EWM52584.1"/>
    <property type="molecule type" value="Genomic_DNA"/>
</dbReference>
<comment type="caution">
    <text evidence="1">The sequence shown here is derived from an EMBL/GenBank/DDBJ whole genome shotgun (WGS) entry which is preliminary data.</text>
</comment>
<dbReference type="PANTHER" id="PTHR38589:SF1">
    <property type="entry name" value="BLR0621 PROTEIN"/>
    <property type="match status" value="1"/>
</dbReference>
<keyword evidence="2" id="KW-1185">Reference proteome</keyword>
<dbReference type="PANTHER" id="PTHR38589">
    <property type="entry name" value="BLR0621 PROTEIN"/>
    <property type="match status" value="1"/>
</dbReference>
<protein>
    <submittedName>
        <fullName evidence="1">Uncharacterized protein</fullName>
    </submittedName>
</protein>
<evidence type="ECO:0000313" key="2">
    <source>
        <dbReference type="Proteomes" id="UP000019365"/>
    </source>
</evidence>
<evidence type="ECO:0000313" key="1">
    <source>
        <dbReference type="EMBL" id="EWM52584.1"/>
    </source>
</evidence>
<gene>
    <name evidence="1" type="ORF">RF007C_08590</name>
</gene>
<dbReference type="PATRIC" id="fig|1341157.4.peg.2961"/>
<proteinExistence type="predicted"/>
<organism evidence="1 2">
    <name type="scientific">Ruminococcus flavefaciens 007c</name>
    <dbReference type="NCBI Taxonomy" id="1341157"/>
    <lineage>
        <taxon>Bacteria</taxon>
        <taxon>Bacillati</taxon>
        <taxon>Bacillota</taxon>
        <taxon>Clostridia</taxon>
        <taxon>Eubacteriales</taxon>
        <taxon>Oscillospiraceae</taxon>
        <taxon>Ruminococcus</taxon>
    </lineage>
</organism>
<dbReference type="eggNOG" id="COG3786">
    <property type="taxonomic scope" value="Bacteria"/>
</dbReference>
<dbReference type="AlphaFoldDB" id="W7ULV6"/>
<dbReference type="Proteomes" id="UP000019365">
    <property type="component" value="Unassembled WGS sequence"/>
</dbReference>
<reference evidence="1 2" key="1">
    <citation type="journal article" date="2014" name="PLoS ONE">
        <title>Rumen cellulosomics: divergent fiber-degrading strategies revealed by comparative genome-wide analysis of six ruminococcal strains.</title>
        <authorList>
            <person name="Dassa B."/>
            <person name="Borovok I."/>
            <person name="Ruimy-Israeli V."/>
            <person name="Lamed R."/>
            <person name="Flint H.J."/>
            <person name="Duncan S.H."/>
            <person name="Henrissat B."/>
            <person name="Coutinho P."/>
            <person name="Morrison M."/>
            <person name="Mosoni P."/>
            <person name="Yeoman C.J."/>
            <person name="White B.A."/>
            <person name="Bayer E.A."/>
        </authorList>
    </citation>
    <scope>NUCLEOTIDE SEQUENCE [LARGE SCALE GENOMIC DNA]</scope>
    <source>
        <strain evidence="1 2">007c</strain>
    </source>
</reference>
<sequence>MNVEYRQLNSNCYWVDDPLSPLYNQWAESRNITWNSAEHLIDYPDAYKYSVVIDYNTNPIVPYKGSAIFIHCMTGSYTAGCM</sequence>